<reference evidence="1 2" key="1">
    <citation type="submission" date="2019-01" db="EMBL/GenBank/DDBJ databases">
        <title>Complete genome sequence of Pantoea phage vB_PagM_LIET2.</title>
        <authorList>
            <person name="Truncaite L."/>
            <person name="Simoliuniene M."/>
            <person name="Kazlauskas D."/>
            <person name="Meskys R."/>
            <person name="Simoliunas E."/>
        </authorList>
    </citation>
    <scope>NUCLEOTIDE SEQUENCE [LARGE SCALE GENOMIC DNA]</scope>
</reference>
<organism evidence="1 2">
    <name type="scientific">Pantoea phage vB_PagM_LIET2</name>
    <dbReference type="NCBI Taxonomy" id="2508071"/>
    <lineage>
        <taxon>Viruses</taxon>
        <taxon>Duplodnaviria</taxon>
        <taxon>Heunggongvirae</taxon>
        <taxon>Uroviricota</taxon>
        <taxon>Caudoviricetes</taxon>
        <taxon>Lietduovirus</taxon>
        <taxon>Lietduovirus LIET2</taxon>
    </lineage>
</organism>
<evidence type="ECO:0000313" key="2">
    <source>
        <dbReference type="Proteomes" id="UP000289486"/>
    </source>
</evidence>
<evidence type="ECO:0000313" key="1">
    <source>
        <dbReference type="EMBL" id="QAX92383.1"/>
    </source>
</evidence>
<gene>
    <name evidence="1" type="ORF">LIET2_gp131</name>
</gene>
<dbReference type="EMBL" id="MK388689">
    <property type="protein sequence ID" value="QAX92383.1"/>
    <property type="molecule type" value="Genomic_DNA"/>
</dbReference>
<keyword evidence="2" id="KW-1185">Reference proteome</keyword>
<proteinExistence type="predicted"/>
<name>A0A411AWA2_9CAUD</name>
<sequence>MTVKLYNPRALLRGAAKKMLTDAMDPDNVVLFRAGSTVVKGQQTVLGGHGHAANVYGDELMGKVFKLVECTPAEIVGYQKQLNNEAEQEGPQA</sequence>
<dbReference type="Proteomes" id="UP000289486">
    <property type="component" value="Segment"/>
</dbReference>
<accession>A0A411AWA2</accession>
<protein>
    <submittedName>
        <fullName evidence="1">Uncharacterized protein</fullName>
    </submittedName>
</protein>